<evidence type="ECO:0000313" key="5">
    <source>
        <dbReference type="EMBL" id="KAE9136327.1"/>
    </source>
</evidence>
<evidence type="ECO:0000313" key="12">
    <source>
        <dbReference type="Proteomes" id="UP000433483"/>
    </source>
</evidence>
<dbReference type="EMBL" id="QXGA01000904">
    <property type="protein sequence ID" value="KAE9136327.1"/>
    <property type="molecule type" value="Genomic_DNA"/>
</dbReference>
<dbReference type="Proteomes" id="UP000440367">
    <property type="component" value="Unassembled WGS sequence"/>
</dbReference>
<keyword evidence="12" id="KW-1185">Reference proteome</keyword>
<evidence type="ECO:0000313" key="14">
    <source>
        <dbReference type="Proteomes" id="UP000440367"/>
    </source>
</evidence>
<dbReference type="EMBL" id="QXGF01000863">
    <property type="protein sequence ID" value="KAE8934857.1"/>
    <property type="molecule type" value="Genomic_DNA"/>
</dbReference>
<dbReference type="EMBL" id="QXGE01000920">
    <property type="protein sequence ID" value="KAE9301002.1"/>
    <property type="molecule type" value="Genomic_DNA"/>
</dbReference>
<evidence type="ECO:0000313" key="7">
    <source>
        <dbReference type="EMBL" id="KAE9216157.1"/>
    </source>
</evidence>
<dbReference type="Proteomes" id="UP000476176">
    <property type="component" value="Unassembled WGS sequence"/>
</dbReference>
<dbReference type="EMBL" id="QXGD01000994">
    <property type="protein sequence ID" value="KAE9217958.1"/>
    <property type="molecule type" value="Genomic_DNA"/>
</dbReference>
<evidence type="ECO:0000313" key="17">
    <source>
        <dbReference type="Proteomes" id="UP000460718"/>
    </source>
</evidence>
<name>A0A6A3YHQ3_9STRA</name>
<dbReference type="EMBL" id="QXGB01000870">
    <property type="protein sequence ID" value="KAE9202346.1"/>
    <property type="molecule type" value="Genomic_DNA"/>
</dbReference>
<dbReference type="Proteomes" id="UP000486351">
    <property type="component" value="Unassembled WGS sequence"/>
</dbReference>
<organism evidence="8 14">
    <name type="scientific">Phytophthora fragariae</name>
    <dbReference type="NCBI Taxonomy" id="53985"/>
    <lineage>
        <taxon>Eukaryota</taxon>
        <taxon>Sar</taxon>
        <taxon>Stramenopiles</taxon>
        <taxon>Oomycota</taxon>
        <taxon>Peronosporomycetes</taxon>
        <taxon>Peronosporales</taxon>
        <taxon>Peronosporaceae</taxon>
        <taxon>Phytophthora</taxon>
    </lineage>
</organism>
<evidence type="ECO:0000313" key="16">
    <source>
        <dbReference type="Proteomes" id="UP000441208"/>
    </source>
</evidence>
<dbReference type="EMBL" id="QXFX01000943">
    <property type="protein sequence ID" value="KAE9100236.1"/>
    <property type="molecule type" value="Genomic_DNA"/>
</dbReference>
<evidence type="ECO:0000313" key="10">
    <source>
        <dbReference type="EMBL" id="KAE9332393.1"/>
    </source>
</evidence>
<evidence type="ECO:0000313" key="4">
    <source>
        <dbReference type="EMBL" id="KAE9102088.1"/>
    </source>
</evidence>
<evidence type="ECO:0000313" key="11">
    <source>
        <dbReference type="Proteomes" id="UP000429523"/>
    </source>
</evidence>
<evidence type="ECO:0000313" key="19">
    <source>
        <dbReference type="Proteomes" id="UP000486351"/>
    </source>
</evidence>
<sequence>MVGGSGCSLTCWVLLNSGNGSRPSSHVRCSDPTYVILQFSIHMYHIYCSLNDTRHETLL</sequence>
<dbReference type="Proteomes" id="UP000441208">
    <property type="component" value="Unassembled WGS sequence"/>
</dbReference>
<proteinExistence type="predicted"/>
<evidence type="ECO:0000313" key="9">
    <source>
        <dbReference type="EMBL" id="KAE9301002.1"/>
    </source>
</evidence>
<evidence type="ECO:0000313" key="2">
    <source>
        <dbReference type="EMBL" id="KAE8997931.1"/>
    </source>
</evidence>
<dbReference type="Proteomes" id="UP000440732">
    <property type="component" value="Unassembled WGS sequence"/>
</dbReference>
<evidence type="ECO:0000313" key="3">
    <source>
        <dbReference type="EMBL" id="KAE9100236.1"/>
    </source>
</evidence>
<dbReference type="AlphaFoldDB" id="A0A6A3YHQ3"/>
<accession>A0A6A3YHQ3</accession>
<comment type="caution">
    <text evidence="8">The sequence shown here is derived from an EMBL/GenBank/DDBJ whole genome shotgun (WGS) entry which is preliminary data.</text>
</comment>
<protein>
    <submittedName>
        <fullName evidence="8">Uncharacterized protein</fullName>
    </submittedName>
</protein>
<evidence type="ECO:0000313" key="18">
    <source>
        <dbReference type="Proteomes" id="UP000476176"/>
    </source>
</evidence>
<dbReference type="EMBL" id="QXFY01000951">
    <property type="protein sequence ID" value="KAE9332393.1"/>
    <property type="molecule type" value="Genomic_DNA"/>
</dbReference>
<dbReference type="Proteomes" id="UP000488956">
    <property type="component" value="Unassembled WGS sequence"/>
</dbReference>
<reference evidence="11 12" key="1">
    <citation type="submission" date="2018-08" db="EMBL/GenBank/DDBJ databases">
        <title>Genomic investigation of the strawberry pathogen Phytophthora fragariae indicates pathogenicity is determined by transcriptional variation in three key races.</title>
        <authorList>
            <person name="Adams T.M."/>
            <person name="Armitage A.D."/>
            <person name="Sobczyk M.K."/>
            <person name="Bates H.J."/>
            <person name="Dunwell J.M."/>
            <person name="Nellist C.F."/>
            <person name="Harrison R.J."/>
        </authorList>
    </citation>
    <scope>NUCLEOTIDE SEQUENCE [LARGE SCALE GENOMIC DNA]</scope>
    <source>
        <strain evidence="9 13">A4</strain>
        <strain evidence="8 14">BC-1</strain>
        <strain evidence="7 18">BC-23</strain>
        <strain evidence="6 12">NOV-27</strain>
        <strain evidence="5 15">NOV-5</strain>
        <strain evidence="4 16">NOV-71</strain>
        <strain evidence="10 19">NOV-77</strain>
        <strain evidence="1 11">NOV-9</strain>
        <strain evidence="3 20">ONT-3</strain>
        <strain evidence="2 17">SCRP245</strain>
    </source>
</reference>
<evidence type="ECO:0000313" key="15">
    <source>
        <dbReference type="Proteomes" id="UP000440732"/>
    </source>
</evidence>
<dbReference type="EMBL" id="QXGC01000931">
    <property type="protein sequence ID" value="KAE9216157.1"/>
    <property type="molecule type" value="Genomic_DNA"/>
</dbReference>
<evidence type="ECO:0000313" key="1">
    <source>
        <dbReference type="EMBL" id="KAE8934857.1"/>
    </source>
</evidence>
<evidence type="ECO:0000313" key="20">
    <source>
        <dbReference type="Proteomes" id="UP000488956"/>
    </source>
</evidence>
<dbReference type="Proteomes" id="UP000460718">
    <property type="component" value="Unassembled WGS sequence"/>
</dbReference>
<dbReference type="Proteomes" id="UP000433483">
    <property type="component" value="Unassembled WGS sequence"/>
</dbReference>
<dbReference type="EMBL" id="QXFW01001029">
    <property type="protein sequence ID" value="KAE8997931.1"/>
    <property type="molecule type" value="Genomic_DNA"/>
</dbReference>
<dbReference type="Proteomes" id="UP000429523">
    <property type="component" value="Unassembled WGS sequence"/>
</dbReference>
<evidence type="ECO:0000313" key="13">
    <source>
        <dbReference type="Proteomes" id="UP000437068"/>
    </source>
</evidence>
<evidence type="ECO:0000313" key="8">
    <source>
        <dbReference type="EMBL" id="KAE9217958.1"/>
    </source>
</evidence>
<evidence type="ECO:0000313" key="6">
    <source>
        <dbReference type="EMBL" id="KAE9202346.1"/>
    </source>
</evidence>
<dbReference type="Proteomes" id="UP000437068">
    <property type="component" value="Unassembled WGS sequence"/>
</dbReference>
<gene>
    <name evidence="9" type="ORF">PF001_g14653</name>
    <name evidence="8" type="ORF">PF002_g16634</name>
    <name evidence="7" type="ORF">PF004_g14530</name>
    <name evidence="6" type="ORF">PF005_g14599</name>
    <name evidence="5" type="ORF">PF006_g14409</name>
    <name evidence="4" type="ORF">PF007_g14878</name>
    <name evidence="10" type="ORF">PF008_g14962</name>
    <name evidence="1" type="ORF">PF009_g15177</name>
    <name evidence="3" type="ORF">PF010_g14884</name>
    <name evidence="2" type="ORF">PF011_g15263</name>
</gene>
<dbReference type="EMBL" id="QXFZ01000887">
    <property type="protein sequence ID" value="KAE9102088.1"/>
    <property type="molecule type" value="Genomic_DNA"/>
</dbReference>